<sequence length="40" mass="4385">MCGMINMYLIGALGLINSGLKICIMILIIKALILYIKNNS</sequence>
<evidence type="ECO:0000313" key="3">
    <source>
        <dbReference type="Proteomes" id="UP000006160"/>
    </source>
</evidence>
<accession>A0A9P2LM68</accession>
<dbReference type="EMBL" id="ACSJ01000001">
    <property type="protein sequence ID" value="EES92242.1"/>
    <property type="molecule type" value="Genomic_DNA"/>
</dbReference>
<comment type="caution">
    <text evidence="2">The sequence shown here is derived from an EMBL/GenBank/DDBJ whole genome shotgun (WGS) entry which is preliminary data.</text>
</comment>
<feature type="transmembrane region" description="Helical" evidence="1">
    <location>
        <begin position="7"/>
        <end position="36"/>
    </location>
</feature>
<name>A0A9P2LM68_CLOBO</name>
<gene>
    <name evidence="2" type="ORF">CLG_B0243</name>
</gene>
<keyword evidence="1" id="KW-0472">Membrane</keyword>
<dbReference type="Proteomes" id="UP000006160">
    <property type="component" value="Unassembled WGS sequence"/>
</dbReference>
<dbReference type="AlphaFoldDB" id="A0A9P2LM68"/>
<proteinExistence type="predicted"/>
<evidence type="ECO:0000313" key="2">
    <source>
        <dbReference type="EMBL" id="EES92242.1"/>
    </source>
</evidence>
<protein>
    <submittedName>
        <fullName evidence="2">Uncharacterized protein</fullName>
    </submittedName>
</protein>
<reference evidence="2 3" key="1">
    <citation type="submission" date="2009-10" db="EMBL/GenBank/DDBJ databases">
        <authorList>
            <person name="Shrivastava S."/>
            <person name="Brinkac L.B."/>
            <person name="Brown J.L."/>
            <person name="Bruce D.B."/>
            <person name="Detter C."/>
            <person name="Green L.D."/>
            <person name="Munk C.A."/>
            <person name="Rogers Y.C."/>
            <person name="Tapia R."/>
            <person name="Saunders E.S."/>
            <person name="Sims D.R."/>
            <person name="Smith L.A."/>
            <person name="Smith T.J."/>
            <person name="Sutton G."/>
            <person name="Brettin T."/>
        </authorList>
    </citation>
    <scope>NUCLEOTIDE SEQUENCE [LARGE SCALE GENOMIC DNA]</scope>
    <source>
        <strain evidence="3">D str. 1873</strain>
    </source>
</reference>
<evidence type="ECO:0000256" key="1">
    <source>
        <dbReference type="SAM" id="Phobius"/>
    </source>
</evidence>
<keyword evidence="1" id="KW-1133">Transmembrane helix</keyword>
<organism evidence="2 3">
    <name type="scientific">Clostridium botulinum D str. 1873</name>
    <dbReference type="NCBI Taxonomy" id="592027"/>
    <lineage>
        <taxon>Bacteria</taxon>
        <taxon>Bacillati</taxon>
        <taxon>Bacillota</taxon>
        <taxon>Clostridia</taxon>
        <taxon>Eubacteriales</taxon>
        <taxon>Clostridiaceae</taxon>
        <taxon>Clostridium</taxon>
    </lineage>
</organism>
<keyword evidence="1" id="KW-0812">Transmembrane</keyword>